<dbReference type="InterPro" id="IPR036612">
    <property type="entry name" value="KH_dom_type_1_sf"/>
</dbReference>
<comment type="caution">
    <text evidence="14">The sequence shown here is derived from an EMBL/GenBank/DDBJ whole genome shotgun (WGS) entry which is preliminary data.</text>
</comment>
<sequence length="1046" mass="116751">MEKTIPLGLSSGGGCKRISIILRRLNPRRTLRGEIQVLLGLCHMKLIKAHKHHLGGGIGEVSGTHPPASSRLCFQVTKRRRTEERGLGQQDYTRRIISSPYSYVYVVGDSDKKWKDKEECHILVPASQAANIIGKSGSTIKRLRSKTRTNIKITAKDASDPTHSCGMEFDNFVVVTGEPDAVKRALFAISAIMYKFSPKEEIPLDTNVPEAPPSIIIPSDVPIYHAGGLYPSVDPIVPSRSVPPVLGATHVPELSGYADAGSTWPVYSSALPVRTKADVRISKGEKPKCADSTDELVEVVGEVSRVRDALIQIVLRLRDDVLKDREGGHNTSAGADSMYSSGTDFSMPSVLPRVPPVAPMGETGSNGSKLCVYSIHQRFKHFSDWLLEIMAMGDLDAFFPAATCEYAPIVDEIWKDPAIQETYKRRKEIHLLPDVAKYFLDRKLQELWLSGNRELTGKLPSFINETRRHLTVLALETTGFTGELPNSIGQLENLQELYLDECNFSGTIPRSLTNLTQLIWLTLTDNNFEGPIPPFSNFSLLQMIYFSNNQLTGPIPSSLFYLVDLDSLALSSNNLSDTVELDTFAKLFNLYYLDLSNSGLSLTTTNSTPSSFPYIETLLLPSCNIRKIPEFLKTRKEFLVMLDLSNNHLNEELNPLCNLHSLKYLDLSNNEFSGLIPTCLGNFNGNLTSLNLQRNNFHGSIPQTFGYANMLQELDISHNGLQGELPRSLANCTNLEILNLGHNFIEDTFPFWLENLPQLKIIVLRDNKFYGPVGQPRKRLAFTNLHIIDMSHNEFTGTLPSKFFESMHSMMMDDENKSSLNYMRTGFGYYSVTIMNKGLEMVFVRIITIFKAIDFSHNKFGGNIPIAIGRLKALCVLNFSSNGLTGLIPVSLGDLTELESLDLSQNKLSGEIPQQLTSLTFLEVFDVSQNNLTGIIPRGQQFETFSNTSYEGNIGLCGLPLSKKCWILIGAESPSSSSSSHDFKYKLDGFEWEPVLMGYGCGVVIGLVIGSCIIRRKEKWLERIFRVKMGHQKNRSNEVRYRHGTR</sequence>
<evidence type="ECO:0000256" key="9">
    <source>
        <dbReference type="ARBA" id="ARBA00023170"/>
    </source>
</evidence>
<dbReference type="GO" id="GO:0006952">
    <property type="term" value="P:defense response"/>
    <property type="evidence" value="ECO:0007669"/>
    <property type="project" value="UniProtKB-ARBA"/>
</dbReference>
<dbReference type="Proteomes" id="UP000306102">
    <property type="component" value="Unassembled WGS sequence"/>
</dbReference>
<dbReference type="InterPro" id="IPR003591">
    <property type="entry name" value="Leu-rich_rpt_typical-subtyp"/>
</dbReference>
<keyword evidence="15" id="KW-1185">Reference proteome</keyword>
<keyword evidence="10" id="KW-0325">Glycoprotein</keyword>
<evidence type="ECO:0000256" key="7">
    <source>
        <dbReference type="ARBA" id="ARBA00022989"/>
    </source>
</evidence>
<dbReference type="GO" id="GO:0051707">
    <property type="term" value="P:response to other organism"/>
    <property type="evidence" value="ECO:0007669"/>
    <property type="project" value="UniProtKB-ARBA"/>
</dbReference>
<keyword evidence="7 12" id="KW-1133">Transmembrane helix</keyword>
<dbReference type="SUPFAM" id="SSF52058">
    <property type="entry name" value="L domain-like"/>
    <property type="match status" value="2"/>
</dbReference>
<evidence type="ECO:0000256" key="10">
    <source>
        <dbReference type="ARBA" id="ARBA00023180"/>
    </source>
</evidence>
<evidence type="ECO:0000256" key="1">
    <source>
        <dbReference type="ARBA" id="ARBA00004251"/>
    </source>
</evidence>
<dbReference type="PROSITE" id="PS51257">
    <property type="entry name" value="PROKAR_LIPOPROTEIN"/>
    <property type="match status" value="1"/>
</dbReference>
<keyword evidence="6" id="KW-0677">Repeat</keyword>
<keyword evidence="5 12" id="KW-0812">Transmembrane</keyword>
<dbReference type="InterPro" id="IPR055414">
    <property type="entry name" value="LRR_R13L4/SHOC2-like"/>
</dbReference>
<evidence type="ECO:0000313" key="14">
    <source>
        <dbReference type="EMBL" id="THF99708.1"/>
    </source>
</evidence>
<proteinExistence type="inferred from homology"/>
<keyword evidence="4" id="KW-0433">Leucine-rich repeat</keyword>
<dbReference type="InterPro" id="IPR004088">
    <property type="entry name" value="KH_dom_type_1"/>
</dbReference>
<dbReference type="Gene3D" id="1.10.400.10">
    <property type="entry name" value="GI Alpha 1, domain 2-like"/>
    <property type="match status" value="1"/>
</dbReference>
<dbReference type="SUPFAM" id="SSF47895">
    <property type="entry name" value="Transducin (alpha subunit), insertion domain"/>
    <property type="match status" value="1"/>
</dbReference>
<keyword evidence="9" id="KW-0675">Receptor</keyword>
<evidence type="ECO:0000256" key="4">
    <source>
        <dbReference type="ARBA" id="ARBA00022614"/>
    </source>
</evidence>
<organism evidence="14 15">
    <name type="scientific">Camellia sinensis var. sinensis</name>
    <name type="common">China tea</name>
    <dbReference type="NCBI Taxonomy" id="542762"/>
    <lineage>
        <taxon>Eukaryota</taxon>
        <taxon>Viridiplantae</taxon>
        <taxon>Streptophyta</taxon>
        <taxon>Embryophyta</taxon>
        <taxon>Tracheophyta</taxon>
        <taxon>Spermatophyta</taxon>
        <taxon>Magnoliopsida</taxon>
        <taxon>eudicotyledons</taxon>
        <taxon>Gunneridae</taxon>
        <taxon>Pentapetalae</taxon>
        <taxon>asterids</taxon>
        <taxon>Ericales</taxon>
        <taxon>Theaceae</taxon>
        <taxon>Camellia</taxon>
    </lineage>
</organism>
<evidence type="ECO:0000256" key="12">
    <source>
        <dbReference type="SAM" id="Phobius"/>
    </source>
</evidence>
<keyword evidence="8 12" id="KW-0472">Membrane</keyword>
<dbReference type="STRING" id="542762.A0A4S4DAX0"/>
<dbReference type="PANTHER" id="PTHR27004">
    <property type="entry name" value="RECEPTOR-LIKE PROTEIN 12 ISOFORM X1"/>
    <property type="match status" value="1"/>
</dbReference>
<dbReference type="PROSITE" id="PS50084">
    <property type="entry name" value="KH_TYPE_1"/>
    <property type="match status" value="1"/>
</dbReference>
<dbReference type="GO" id="GO:0003723">
    <property type="term" value="F:RNA binding"/>
    <property type="evidence" value="ECO:0007669"/>
    <property type="project" value="UniProtKB-UniRule"/>
</dbReference>
<feature type="transmembrane region" description="Helical" evidence="12">
    <location>
        <begin position="996"/>
        <end position="1014"/>
    </location>
</feature>
<evidence type="ECO:0000256" key="6">
    <source>
        <dbReference type="ARBA" id="ARBA00022737"/>
    </source>
</evidence>
<keyword evidence="11" id="KW-0694">RNA-binding</keyword>
<dbReference type="InterPro" id="IPR001611">
    <property type="entry name" value="Leu-rich_rpt"/>
</dbReference>
<evidence type="ECO:0000259" key="13">
    <source>
        <dbReference type="SMART" id="SM00322"/>
    </source>
</evidence>
<dbReference type="SMART" id="SM00322">
    <property type="entry name" value="KH"/>
    <property type="match status" value="1"/>
</dbReference>
<protein>
    <recommendedName>
        <fullName evidence="13">K Homology domain-containing protein</fullName>
    </recommendedName>
</protein>
<evidence type="ECO:0000256" key="5">
    <source>
        <dbReference type="ARBA" id="ARBA00022692"/>
    </source>
</evidence>
<evidence type="ECO:0000256" key="2">
    <source>
        <dbReference type="ARBA" id="ARBA00009592"/>
    </source>
</evidence>
<dbReference type="SUPFAM" id="SSF54791">
    <property type="entry name" value="Eukaryotic type KH-domain (KH-domain type I)"/>
    <property type="match status" value="1"/>
</dbReference>
<reference evidence="14 15" key="1">
    <citation type="journal article" date="2018" name="Proc. Natl. Acad. Sci. U.S.A.">
        <title>Draft genome sequence of Camellia sinensis var. sinensis provides insights into the evolution of the tea genome and tea quality.</title>
        <authorList>
            <person name="Wei C."/>
            <person name="Yang H."/>
            <person name="Wang S."/>
            <person name="Zhao J."/>
            <person name="Liu C."/>
            <person name="Gao L."/>
            <person name="Xia E."/>
            <person name="Lu Y."/>
            <person name="Tai Y."/>
            <person name="She G."/>
            <person name="Sun J."/>
            <person name="Cao H."/>
            <person name="Tong W."/>
            <person name="Gao Q."/>
            <person name="Li Y."/>
            <person name="Deng W."/>
            <person name="Jiang X."/>
            <person name="Wang W."/>
            <person name="Chen Q."/>
            <person name="Zhang S."/>
            <person name="Li H."/>
            <person name="Wu J."/>
            <person name="Wang P."/>
            <person name="Li P."/>
            <person name="Shi C."/>
            <person name="Zheng F."/>
            <person name="Jian J."/>
            <person name="Huang B."/>
            <person name="Shan D."/>
            <person name="Shi M."/>
            <person name="Fang C."/>
            <person name="Yue Y."/>
            <person name="Li F."/>
            <person name="Li D."/>
            <person name="Wei S."/>
            <person name="Han B."/>
            <person name="Jiang C."/>
            <person name="Yin Y."/>
            <person name="Xia T."/>
            <person name="Zhang Z."/>
            <person name="Bennetzen J.L."/>
            <person name="Zhao S."/>
            <person name="Wan X."/>
        </authorList>
    </citation>
    <scope>NUCLEOTIDE SEQUENCE [LARGE SCALE GENOMIC DNA]</scope>
    <source>
        <strain evidence="15">cv. Shuchazao</strain>
        <tissue evidence="14">Leaf</tissue>
    </source>
</reference>
<dbReference type="AlphaFoldDB" id="A0A4S4DAX0"/>
<dbReference type="Pfam" id="PF00560">
    <property type="entry name" value="LRR_1"/>
    <property type="match status" value="1"/>
</dbReference>
<feature type="domain" description="K Homology" evidence="13">
    <location>
        <begin position="116"/>
        <end position="194"/>
    </location>
</feature>
<dbReference type="Pfam" id="PF23598">
    <property type="entry name" value="LRR_14"/>
    <property type="match status" value="1"/>
</dbReference>
<dbReference type="InterPro" id="IPR032675">
    <property type="entry name" value="LRR_dom_sf"/>
</dbReference>
<dbReference type="InterPro" id="IPR004087">
    <property type="entry name" value="KH_dom"/>
</dbReference>
<dbReference type="GO" id="GO:0005886">
    <property type="term" value="C:plasma membrane"/>
    <property type="evidence" value="ECO:0007669"/>
    <property type="project" value="UniProtKB-SubCell"/>
</dbReference>
<dbReference type="Gene3D" id="3.30.1370.10">
    <property type="entry name" value="K Homology domain, type 1"/>
    <property type="match status" value="1"/>
</dbReference>
<gene>
    <name evidence="14" type="ORF">TEA_001110</name>
</gene>
<dbReference type="Pfam" id="PF00013">
    <property type="entry name" value="KH_1"/>
    <property type="match status" value="1"/>
</dbReference>
<dbReference type="GO" id="GO:0007165">
    <property type="term" value="P:signal transduction"/>
    <property type="evidence" value="ECO:0007669"/>
    <property type="project" value="InterPro"/>
</dbReference>
<dbReference type="EMBL" id="SDRB02011870">
    <property type="protein sequence ID" value="THF99708.1"/>
    <property type="molecule type" value="Genomic_DNA"/>
</dbReference>
<dbReference type="PRINTS" id="PR00019">
    <property type="entry name" value="LEURICHRPT"/>
</dbReference>
<comment type="subcellular location">
    <subcellularLocation>
        <location evidence="1">Cell membrane</location>
        <topology evidence="1">Single-pass type I membrane protein</topology>
    </subcellularLocation>
</comment>
<dbReference type="Pfam" id="PF13855">
    <property type="entry name" value="LRR_8"/>
    <property type="match status" value="2"/>
</dbReference>
<evidence type="ECO:0000256" key="11">
    <source>
        <dbReference type="PROSITE-ProRule" id="PRU00117"/>
    </source>
</evidence>
<evidence type="ECO:0000256" key="3">
    <source>
        <dbReference type="ARBA" id="ARBA00022475"/>
    </source>
</evidence>
<dbReference type="SMART" id="SM00369">
    <property type="entry name" value="LRR_TYP"/>
    <property type="match status" value="6"/>
</dbReference>
<dbReference type="PANTHER" id="PTHR27004:SF428">
    <property type="entry name" value="OS01G0160600 PROTEIN"/>
    <property type="match status" value="1"/>
</dbReference>
<name>A0A4S4DAX0_CAMSN</name>
<dbReference type="Gene3D" id="3.80.10.10">
    <property type="entry name" value="Ribonuclease Inhibitor"/>
    <property type="match status" value="2"/>
</dbReference>
<accession>A0A4S4DAX0</accession>
<keyword evidence="3" id="KW-1003">Cell membrane</keyword>
<dbReference type="InterPro" id="IPR011025">
    <property type="entry name" value="GproteinA_insert"/>
</dbReference>
<comment type="similarity">
    <text evidence="2">Belongs to the RLP family.</text>
</comment>
<dbReference type="FunFam" id="3.80.10.10:FF:000095">
    <property type="entry name" value="LRR receptor-like serine/threonine-protein kinase GSO1"/>
    <property type="match status" value="1"/>
</dbReference>
<evidence type="ECO:0000313" key="15">
    <source>
        <dbReference type="Proteomes" id="UP000306102"/>
    </source>
</evidence>
<evidence type="ECO:0000256" key="8">
    <source>
        <dbReference type="ARBA" id="ARBA00023136"/>
    </source>
</evidence>
<dbReference type="FunFam" id="3.80.10.10:FF:000213">
    <property type="entry name" value="Tyrosine-sulfated glycopeptide receptor 1"/>
    <property type="match status" value="1"/>
</dbReference>